<dbReference type="AlphaFoldDB" id="A0A0A8YJY3"/>
<evidence type="ECO:0000313" key="1">
    <source>
        <dbReference type="EMBL" id="JAD26446.1"/>
    </source>
</evidence>
<proteinExistence type="predicted"/>
<reference evidence="1" key="1">
    <citation type="submission" date="2014-09" db="EMBL/GenBank/DDBJ databases">
        <authorList>
            <person name="Magalhaes I.L.F."/>
            <person name="Oliveira U."/>
            <person name="Santos F.R."/>
            <person name="Vidigal T.H.D.A."/>
            <person name="Brescovit A.D."/>
            <person name="Santos A.J."/>
        </authorList>
    </citation>
    <scope>NUCLEOTIDE SEQUENCE</scope>
    <source>
        <tissue evidence="1">Shoot tissue taken approximately 20 cm above the soil surface</tissue>
    </source>
</reference>
<reference evidence="1" key="2">
    <citation type="journal article" date="2015" name="Data Brief">
        <title>Shoot transcriptome of the giant reed, Arundo donax.</title>
        <authorList>
            <person name="Barrero R.A."/>
            <person name="Guerrero F.D."/>
            <person name="Moolhuijzen P."/>
            <person name="Goolsby J.A."/>
            <person name="Tidwell J."/>
            <person name="Bellgard S.E."/>
            <person name="Bellgard M.I."/>
        </authorList>
    </citation>
    <scope>NUCLEOTIDE SEQUENCE</scope>
    <source>
        <tissue evidence="1">Shoot tissue taken approximately 20 cm above the soil surface</tissue>
    </source>
</reference>
<accession>A0A0A8YJY3</accession>
<sequence length="78" mass="8126">MAAVHRCFLVERRRRTIFGAPSLIAAVAEPSTGAAPPFFSRSSASVLAGMVVRPRLISLVGLGVGTELTTIALLDDGC</sequence>
<dbReference type="EMBL" id="GBRH01271449">
    <property type="protein sequence ID" value="JAD26446.1"/>
    <property type="molecule type" value="Transcribed_RNA"/>
</dbReference>
<organism evidence="1">
    <name type="scientific">Arundo donax</name>
    <name type="common">Giant reed</name>
    <name type="synonym">Donax arundinaceus</name>
    <dbReference type="NCBI Taxonomy" id="35708"/>
    <lineage>
        <taxon>Eukaryota</taxon>
        <taxon>Viridiplantae</taxon>
        <taxon>Streptophyta</taxon>
        <taxon>Embryophyta</taxon>
        <taxon>Tracheophyta</taxon>
        <taxon>Spermatophyta</taxon>
        <taxon>Magnoliopsida</taxon>
        <taxon>Liliopsida</taxon>
        <taxon>Poales</taxon>
        <taxon>Poaceae</taxon>
        <taxon>PACMAD clade</taxon>
        <taxon>Arundinoideae</taxon>
        <taxon>Arundineae</taxon>
        <taxon>Arundo</taxon>
    </lineage>
</organism>
<name>A0A0A8YJY3_ARUDO</name>
<protein>
    <submittedName>
        <fullName evidence="1">Uncharacterized protein</fullName>
    </submittedName>
</protein>